<reference evidence="2" key="1">
    <citation type="submission" date="2018-11" db="EMBL/GenBank/DDBJ databases">
        <authorList>
            <person name="Alioto T."/>
            <person name="Alioto T."/>
        </authorList>
    </citation>
    <scope>NUCLEOTIDE SEQUENCE</scope>
</reference>
<feature type="region of interest" description="Disordered" evidence="1">
    <location>
        <begin position="62"/>
        <end position="158"/>
    </location>
</feature>
<feature type="compositionally biased region" description="Basic and acidic residues" evidence="1">
    <location>
        <begin position="112"/>
        <end position="146"/>
    </location>
</feature>
<feature type="compositionally biased region" description="Polar residues" evidence="1">
    <location>
        <begin position="1"/>
        <end position="13"/>
    </location>
</feature>
<feature type="region of interest" description="Disordered" evidence="1">
    <location>
        <begin position="170"/>
        <end position="219"/>
    </location>
</feature>
<proteinExistence type="predicted"/>
<evidence type="ECO:0000313" key="2">
    <source>
        <dbReference type="EMBL" id="VDI81894.1"/>
    </source>
</evidence>
<feature type="compositionally biased region" description="Low complexity" evidence="1">
    <location>
        <begin position="89"/>
        <end position="100"/>
    </location>
</feature>
<dbReference type="Proteomes" id="UP000596742">
    <property type="component" value="Unassembled WGS sequence"/>
</dbReference>
<dbReference type="EMBL" id="UYJE01010297">
    <property type="protein sequence ID" value="VDI81894.1"/>
    <property type="molecule type" value="Genomic_DNA"/>
</dbReference>
<dbReference type="AlphaFoldDB" id="A0A8B6HP66"/>
<evidence type="ECO:0000313" key="3">
    <source>
        <dbReference type="Proteomes" id="UP000596742"/>
    </source>
</evidence>
<accession>A0A8B6HP66</accession>
<feature type="compositionally biased region" description="Polar residues" evidence="1">
    <location>
        <begin position="181"/>
        <end position="190"/>
    </location>
</feature>
<feature type="compositionally biased region" description="Basic and acidic residues" evidence="1">
    <location>
        <begin position="198"/>
        <end position="219"/>
    </location>
</feature>
<dbReference type="OrthoDB" id="6154765at2759"/>
<gene>
    <name evidence="2" type="ORF">MGAL_10B039046</name>
</gene>
<organism evidence="2 3">
    <name type="scientific">Mytilus galloprovincialis</name>
    <name type="common">Mediterranean mussel</name>
    <dbReference type="NCBI Taxonomy" id="29158"/>
    <lineage>
        <taxon>Eukaryota</taxon>
        <taxon>Metazoa</taxon>
        <taxon>Spiralia</taxon>
        <taxon>Lophotrochozoa</taxon>
        <taxon>Mollusca</taxon>
        <taxon>Bivalvia</taxon>
        <taxon>Autobranchia</taxon>
        <taxon>Pteriomorphia</taxon>
        <taxon>Mytilida</taxon>
        <taxon>Mytiloidea</taxon>
        <taxon>Mytilidae</taxon>
        <taxon>Mytilinae</taxon>
        <taxon>Mytilus</taxon>
    </lineage>
</organism>
<protein>
    <submittedName>
        <fullName evidence="2">Uncharacterized protein</fullName>
    </submittedName>
</protein>
<keyword evidence="3" id="KW-1185">Reference proteome</keyword>
<evidence type="ECO:0000256" key="1">
    <source>
        <dbReference type="SAM" id="MobiDB-lite"/>
    </source>
</evidence>
<feature type="region of interest" description="Disordered" evidence="1">
    <location>
        <begin position="1"/>
        <end position="48"/>
    </location>
</feature>
<feature type="compositionally biased region" description="Basic and acidic residues" evidence="1">
    <location>
        <begin position="170"/>
        <end position="179"/>
    </location>
</feature>
<comment type="caution">
    <text evidence="2">The sequence shown here is derived from an EMBL/GenBank/DDBJ whole genome shotgun (WGS) entry which is preliminary data.</text>
</comment>
<name>A0A8B6HP66_MYTGA</name>
<sequence>MESNLDQIESQMIPTRGVLPSSSTKKSSGYEDVDLDDTARKFKPVIDEETIAKVKQHNEEYLKKLKEDEEREKNNPTQPPEAAVYACVNKPKNTTTTENKPSADQQEENVYEDSKEGLYDTSGDRRHKDSISAEHFDSTENLKNEESDQTDVITGQKSHIGGYINKAYENSENKEEKRQIATVSPTVQLWSSSQGEGQKSKSDEIQPKTEKQTTHETSL</sequence>
<feature type="compositionally biased region" description="Basic and acidic residues" evidence="1">
    <location>
        <begin position="62"/>
        <end position="74"/>
    </location>
</feature>
<feature type="compositionally biased region" description="Basic and acidic residues" evidence="1">
    <location>
        <begin position="37"/>
        <end position="48"/>
    </location>
</feature>